<dbReference type="Gene3D" id="3.40.640.10">
    <property type="entry name" value="Type I PLP-dependent aspartate aminotransferase-like (Major domain)"/>
    <property type="match status" value="1"/>
</dbReference>
<dbReference type="NCBIfam" id="TIGR01979">
    <property type="entry name" value="sufS"/>
    <property type="match status" value="1"/>
</dbReference>
<dbReference type="SUPFAM" id="SSF53383">
    <property type="entry name" value="PLP-dependent transferases"/>
    <property type="match status" value="1"/>
</dbReference>
<keyword evidence="4" id="KW-0808">Transferase</keyword>
<evidence type="ECO:0000256" key="6">
    <source>
        <dbReference type="ARBA" id="ARBA00050776"/>
    </source>
</evidence>
<evidence type="ECO:0000256" key="1">
    <source>
        <dbReference type="ARBA" id="ARBA00001933"/>
    </source>
</evidence>
<protein>
    <recommendedName>
        <fullName evidence="3">cysteine desulfurase</fullName>
        <ecNumber evidence="3">2.8.1.7</ecNumber>
    </recommendedName>
</protein>
<evidence type="ECO:0000259" key="7">
    <source>
        <dbReference type="Pfam" id="PF00266"/>
    </source>
</evidence>
<organism evidence="9 10">
    <name type="scientific">Thalassotalea eurytherma</name>
    <dbReference type="NCBI Taxonomy" id="1144278"/>
    <lineage>
        <taxon>Bacteria</taxon>
        <taxon>Pseudomonadati</taxon>
        <taxon>Pseudomonadota</taxon>
        <taxon>Gammaproteobacteria</taxon>
        <taxon>Alteromonadales</taxon>
        <taxon>Colwelliaceae</taxon>
        <taxon>Thalassotalea</taxon>
    </lineage>
</organism>
<dbReference type="PROSITE" id="PS00595">
    <property type="entry name" value="AA_TRANSFER_CLASS_5"/>
    <property type="match status" value="1"/>
</dbReference>
<dbReference type="SUPFAM" id="SSF82649">
    <property type="entry name" value="SufE/NifU"/>
    <property type="match status" value="1"/>
</dbReference>
<dbReference type="InterPro" id="IPR010970">
    <property type="entry name" value="Cys_dSase_SufS"/>
</dbReference>
<comment type="cofactor">
    <cofactor evidence="1">
        <name>pyridoxal 5'-phosphate</name>
        <dbReference type="ChEBI" id="CHEBI:597326"/>
    </cofactor>
</comment>
<evidence type="ECO:0000256" key="5">
    <source>
        <dbReference type="ARBA" id="ARBA00022898"/>
    </source>
</evidence>
<dbReference type="Pfam" id="PF02657">
    <property type="entry name" value="SufE"/>
    <property type="match status" value="1"/>
</dbReference>
<comment type="catalytic activity">
    <reaction evidence="6">
        <text>(sulfur carrier)-H + L-cysteine = (sulfur carrier)-SH + L-alanine</text>
        <dbReference type="Rhea" id="RHEA:43892"/>
        <dbReference type="Rhea" id="RHEA-COMP:14737"/>
        <dbReference type="Rhea" id="RHEA-COMP:14739"/>
        <dbReference type="ChEBI" id="CHEBI:29917"/>
        <dbReference type="ChEBI" id="CHEBI:35235"/>
        <dbReference type="ChEBI" id="CHEBI:57972"/>
        <dbReference type="ChEBI" id="CHEBI:64428"/>
        <dbReference type="EC" id="2.8.1.7"/>
    </reaction>
</comment>
<dbReference type="InterPro" id="IPR003808">
    <property type="entry name" value="Fe-S_metab-assoc_dom"/>
</dbReference>
<dbReference type="Pfam" id="PF00266">
    <property type="entry name" value="Aminotran_5"/>
    <property type="match status" value="1"/>
</dbReference>
<dbReference type="Gene3D" id="3.90.1150.10">
    <property type="entry name" value="Aspartate Aminotransferase, domain 1"/>
    <property type="match status" value="1"/>
</dbReference>
<dbReference type="CDD" id="cd06453">
    <property type="entry name" value="SufS_like"/>
    <property type="match status" value="1"/>
</dbReference>
<dbReference type="PANTHER" id="PTHR43586:SF8">
    <property type="entry name" value="CYSTEINE DESULFURASE 1, CHLOROPLASTIC"/>
    <property type="match status" value="1"/>
</dbReference>
<evidence type="ECO:0000259" key="8">
    <source>
        <dbReference type="Pfam" id="PF02657"/>
    </source>
</evidence>
<evidence type="ECO:0000313" key="9">
    <source>
        <dbReference type="EMBL" id="GLX83547.1"/>
    </source>
</evidence>
<evidence type="ECO:0000256" key="2">
    <source>
        <dbReference type="ARBA" id="ARBA00010447"/>
    </source>
</evidence>
<accession>A0ABQ6H5X9</accession>
<evidence type="ECO:0000256" key="4">
    <source>
        <dbReference type="ARBA" id="ARBA00022679"/>
    </source>
</evidence>
<comment type="similarity">
    <text evidence="2">Belongs to the class-V pyridoxal-phosphate-dependent aminotransferase family. Csd subfamily.</text>
</comment>
<dbReference type="InterPro" id="IPR020578">
    <property type="entry name" value="Aminotrans_V_PyrdxlP_BS"/>
</dbReference>
<evidence type="ECO:0000256" key="3">
    <source>
        <dbReference type="ARBA" id="ARBA00012239"/>
    </source>
</evidence>
<reference evidence="9 10" key="1">
    <citation type="submission" date="2023-03" db="EMBL/GenBank/DDBJ databases">
        <title>Draft genome sequence of Thalassotalea eurytherma JCM 18482T.</title>
        <authorList>
            <person name="Sawabe T."/>
        </authorList>
    </citation>
    <scope>NUCLEOTIDE SEQUENCE [LARGE SCALE GENOMIC DNA]</scope>
    <source>
        <strain evidence="9 10">JCM 18482</strain>
    </source>
</reference>
<keyword evidence="5" id="KW-0663">Pyridoxal phosphate</keyword>
<gene>
    <name evidence="9" type="ORF">theurythT_30000</name>
</gene>
<dbReference type="PANTHER" id="PTHR43586">
    <property type="entry name" value="CYSTEINE DESULFURASE"/>
    <property type="match status" value="1"/>
</dbReference>
<dbReference type="InterPro" id="IPR015421">
    <property type="entry name" value="PyrdxlP-dep_Trfase_major"/>
</dbReference>
<dbReference type="EMBL" id="BSSU01000016">
    <property type="protein sequence ID" value="GLX83547.1"/>
    <property type="molecule type" value="Genomic_DNA"/>
</dbReference>
<proteinExistence type="inferred from homology"/>
<feature type="domain" description="Fe-S metabolism associated" evidence="8">
    <location>
        <begin position="434"/>
        <end position="554"/>
    </location>
</feature>
<comment type="caution">
    <text evidence="9">The sequence shown here is derived from an EMBL/GenBank/DDBJ whole genome shotgun (WGS) entry which is preliminary data.</text>
</comment>
<dbReference type="EC" id="2.8.1.7" evidence="3"/>
<dbReference type="Proteomes" id="UP001157133">
    <property type="component" value="Unassembled WGS sequence"/>
</dbReference>
<dbReference type="InterPro" id="IPR000192">
    <property type="entry name" value="Aminotrans_V_dom"/>
</dbReference>
<evidence type="ECO:0000313" key="10">
    <source>
        <dbReference type="Proteomes" id="UP001157133"/>
    </source>
</evidence>
<name>A0ABQ6H5X9_9GAMM</name>
<dbReference type="InterPro" id="IPR015424">
    <property type="entry name" value="PyrdxlP-dep_Trfase"/>
</dbReference>
<feature type="domain" description="Aminotransferase class V" evidence="7">
    <location>
        <begin position="35"/>
        <end position="404"/>
    </location>
</feature>
<keyword evidence="10" id="KW-1185">Reference proteome</keyword>
<sequence length="563" mass="61990">MLLLYDSMTTEMKRLEEFRCQFPLLESQVYGKPLVYFDNAATTQKPAKVIEASSHFYETQNANVHRASHVISAKATTAFEQSRTAVAQFINARSTKEVIWTSGTTNAINLVAQSWGKANLTKHDKVLVSVAEHHANIVPWQMIAKETGAEIVAINLTSSGVIDLKHLKRELSANVKLISVNHISNVTGKLNPVEAIINLAKEVGAKVLIDGAQAIAHHRIDVQKLDCDFYVFSGHKMFGPTGLGVLYGKQAILEAMPVYQTGGEMIKSVSFVKGTCFNELPFKFEPGTPNIASVVAFNDAIALIEAHRDLIAKQDDELTRYTYQSLCQIKAVKPLFDGLPDIPLFSFSVDNQHNQDVAAYLDSKGIAIRAGHHCAMPLMEYLAIDGCLRVSLAPYNTKQEVDFLVSTLQGLLSNEQSIEVIESAHQEGQALKIIERFNVANSWDKKHREIMMLGKEFARMDKALRSAESLISGCESKAWLIAESTANGYEFSADSDAKIVRGLLAVTLAAYQGKSADEILAFDIESYFNKLGLQSHLSPSRGNGLLSIVEKIKSIAESKLLTQ</sequence>
<dbReference type="Gene3D" id="3.90.1010.10">
    <property type="match status" value="1"/>
</dbReference>
<dbReference type="InterPro" id="IPR015422">
    <property type="entry name" value="PyrdxlP-dep_Trfase_small"/>
</dbReference>